<dbReference type="PANTHER" id="PTHR46328:SF35">
    <property type="entry name" value="PROTEIN FAR1-RELATED SEQUENCE 5-LIKE"/>
    <property type="match status" value="1"/>
</dbReference>
<dbReference type="AlphaFoldDB" id="A0A833XK69"/>
<sequence>MDKEEDRRPPRPSTPVPPTQVSLCPENAYYSPFMIHPNAYPNSYTYAWGSQPPPTPHFPTTFIYPSSSNAEELGRAQPTNQPPLMPHFPTMFVYPPSTNAEESSRVQQMNQPPLMPHFPTMFIYPPSTNAEESGRVQQTKQPPPTPHFPTRDIYPPSTNAEESSRVQQMNQPPPTPPFPSTFMSTNADCSDHVQQMTCTPSSTGEDSTSFEKTASNPKTAETLAFISGSENNIGGTSVDVETEVDEMHEDDEENSNHDQVEEEPKPGMKFATDHELMAYYMRYAKQQGFGVITQRTKRDANGRVKYLTIGCARGGKYHPSHSNISKPRPTIKTDCKARINAHLVDGTWVVTTVEIAHNHGTVSPQKSRFFRSHKYLDEYSQRMLDLNDRAGIRMNKNFGALVVEAGGFENLQFQEKDCRNFIDKARQLRLGKGGGEALTEYFKRMRM</sequence>
<accession>A0A833XK69</accession>
<dbReference type="InterPro" id="IPR004330">
    <property type="entry name" value="FAR1_DNA_bnd_dom"/>
</dbReference>
<feature type="region of interest" description="Disordered" evidence="1">
    <location>
        <begin position="1"/>
        <end position="22"/>
    </location>
</feature>
<dbReference type="EMBL" id="LIHL02000007">
    <property type="protein sequence ID" value="KAF5467220.1"/>
    <property type="molecule type" value="Genomic_DNA"/>
</dbReference>
<feature type="region of interest" description="Disordered" evidence="1">
    <location>
        <begin position="245"/>
        <end position="265"/>
    </location>
</feature>
<name>A0A833XK69_JUGRE</name>
<dbReference type="PANTHER" id="PTHR46328">
    <property type="entry name" value="FAR-RED IMPAIRED RESPONSIVE (FAR1) FAMILY PROTEIN-RELATED"/>
    <property type="match status" value="1"/>
</dbReference>
<evidence type="ECO:0000256" key="1">
    <source>
        <dbReference type="SAM" id="MobiDB-lite"/>
    </source>
</evidence>
<dbReference type="Proteomes" id="UP000619265">
    <property type="component" value="Unassembled WGS sequence"/>
</dbReference>
<evidence type="ECO:0000259" key="2">
    <source>
        <dbReference type="Pfam" id="PF03101"/>
    </source>
</evidence>
<feature type="compositionally biased region" description="Basic and acidic residues" evidence="1">
    <location>
        <begin position="254"/>
        <end position="265"/>
    </location>
</feature>
<proteinExistence type="predicted"/>
<protein>
    <recommendedName>
        <fullName evidence="2">FAR1 domain-containing protein</fullName>
    </recommendedName>
</protein>
<dbReference type="Gramene" id="Jr07_35830_p2">
    <property type="protein sequence ID" value="cds.Jr07_35830_p2"/>
    <property type="gene ID" value="Jr07_35830"/>
</dbReference>
<evidence type="ECO:0000313" key="4">
    <source>
        <dbReference type="Proteomes" id="UP000619265"/>
    </source>
</evidence>
<feature type="compositionally biased region" description="Polar residues" evidence="1">
    <location>
        <begin position="126"/>
        <end position="140"/>
    </location>
</feature>
<comment type="caution">
    <text evidence="3">The sequence shown here is derived from an EMBL/GenBank/DDBJ whole genome shotgun (WGS) entry which is preliminary data.</text>
</comment>
<dbReference type="Pfam" id="PF03101">
    <property type="entry name" value="FAR1"/>
    <property type="match status" value="1"/>
</dbReference>
<reference evidence="3" key="2">
    <citation type="submission" date="2020-03" db="EMBL/GenBank/DDBJ databases">
        <title>Walnut 2.0.</title>
        <authorList>
            <person name="Marrano A."/>
            <person name="Britton M."/>
            <person name="Zimin A.V."/>
            <person name="Zaini P.A."/>
            <person name="Workman R."/>
            <person name="Puiu D."/>
            <person name="Bianco L."/>
            <person name="Allen B.J."/>
            <person name="Troggio M."/>
            <person name="Leslie C.A."/>
            <person name="Timp W."/>
            <person name="Dendekar A."/>
            <person name="Salzberg S.L."/>
            <person name="Neale D.B."/>
        </authorList>
    </citation>
    <scope>NUCLEOTIDE SEQUENCE</scope>
    <source>
        <tissue evidence="3">Leaves</tissue>
    </source>
</reference>
<feature type="region of interest" description="Disordered" evidence="1">
    <location>
        <begin position="194"/>
        <end position="216"/>
    </location>
</feature>
<gene>
    <name evidence="3" type="ORF">F2P56_017069</name>
</gene>
<feature type="domain" description="FAR1" evidence="2">
    <location>
        <begin position="279"/>
        <end position="360"/>
    </location>
</feature>
<evidence type="ECO:0000313" key="3">
    <source>
        <dbReference type="EMBL" id="KAF5467220.1"/>
    </source>
</evidence>
<organism evidence="3 4">
    <name type="scientific">Juglans regia</name>
    <name type="common">English walnut</name>
    <dbReference type="NCBI Taxonomy" id="51240"/>
    <lineage>
        <taxon>Eukaryota</taxon>
        <taxon>Viridiplantae</taxon>
        <taxon>Streptophyta</taxon>
        <taxon>Embryophyta</taxon>
        <taxon>Tracheophyta</taxon>
        <taxon>Spermatophyta</taxon>
        <taxon>Magnoliopsida</taxon>
        <taxon>eudicotyledons</taxon>
        <taxon>Gunneridae</taxon>
        <taxon>Pentapetalae</taxon>
        <taxon>rosids</taxon>
        <taxon>fabids</taxon>
        <taxon>Fagales</taxon>
        <taxon>Juglandaceae</taxon>
        <taxon>Juglans</taxon>
    </lineage>
</organism>
<reference evidence="3" key="1">
    <citation type="submission" date="2015-10" db="EMBL/GenBank/DDBJ databases">
        <authorList>
            <person name="Martinez-Garcia P.J."/>
            <person name="Crepeau M.W."/>
            <person name="Puiu D."/>
            <person name="Gonzalez-Ibeas D."/>
            <person name="Whalen J."/>
            <person name="Stevens K."/>
            <person name="Paul R."/>
            <person name="Butterfield T."/>
            <person name="Britton M."/>
            <person name="Reagan R."/>
            <person name="Chakraborty S."/>
            <person name="Walawage S.L."/>
            <person name="Vasquez-Gross H.A."/>
            <person name="Cardeno C."/>
            <person name="Famula R."/>
            <person name="Pratt K."/>
            <person name="Kuruganti S."/>
            <person name="Aradhya M.K."/>
            <person name="Leslie C.A."/>
            <person name="Dandekar A.M."/>
            <person name="Salzberg S.L."/>
            <person name="Wegrzyn J.L."/>
            <person name="Langley C.H."/>
            <person name="Neale D.B."/>
        </authorList>
    </citation>
    <scope>NUCLEOTIDE SEQUENCE</scope>
    <source>
        <tissue evidence="3">Leaves</tissue>
    </source>
</reference>
<feature type="region of interest" description="Disordered" evidence="1">
    <location>
        <begin position="123"/>
        <end position="177"/>
    </location>
</feature>